<reference evidence="2 3" key="1">
    <citation type="submission" date="2018-11" db="EMBL/GenBank/DDBJ databases">
        <authorList>
            <consortium name="Pathogen Informatics"/>
        </authorList>
    </citation>
    <scope>NUCLEOTIDE SEQUENCE [LARGE SCALE GENOMIC DNA]</scope>
    <source>
        <strain>Denwood</strain>
        <strain evidence="3">Zambia</strain>
    </source>
</reference>
<organism evidence="2 3">
    <name type="scientific">Schistosoma mattheei</name>
    <dbReference type="NCBI Taxonomy" id="31246"/>
    <lineage>
        <taxon>Eukaryota</taxon>
        <taxon>Metazoa</taxon>
        <taxon>Spiralia</taxon>
        <taxon>Lophotrochozoa</taxon>
        <taxon>Platyhelminthes</taxon>
        <taxon>Trematoda</taxon>
        <taxon>Digenea</taxon>
        <taxon>Strigeidida</taxon>
        <taxon>Schistosomatoidea</taxon>
        <taxon>Schistosomatidae</taxon>
        <taxon>Schistosoma</taxon>
    </lineage>
</organism>
<evidence type="ECO:0000313" key="2">
    <source>
        <dbReference type="EMBL" id="VDP52452.1"/>
    </source>
</evidence>
<dbReference type="Proteomes" id="UP000269396">
    <property type="component" value="Unassembled WGS sequence"/>
</dbReference>
<name>A0A183P6L8_9TREM</name>
<accession>A0A183P6L8</accession>
<feature type="region of interest" description="Disordered" evidence="1">
    <location>
        <begin position="163"/>
        <end position="196"/>
    </location>
</feature>
<dbReference type="EMBL" id="UZAL01030176">
    <property type="protein sequence ID" value="VDP52452.1"/>
    <property type="molecule type" value="Genomic_DNA"/>
</dbReference>
<evidence type="ECO:0000256" key="1">
    <source>
        <dbReference type="SAM" id="MobiDB-lite"/>
    </source>
</evidence>
<feature type="compositionally biased region" description="Polar residues" evidence="1">
    <location>
        <begin position="183"/>
        <end position="196"/>
    </location>
</feature>
<evidence type="ECO:0000313" key="3">
    <source>
        <dbReference type="Proteomes" id="UP000269396"/>
    </source>
</evidence>
<proteinExistence type="predicted"/>
<gene>
    <name evidence="2" type="ORF">SMTD_LOCUS10004</name>
</gene>
<dbReference type="AlphaFoldDB" id="A0A183P6L8"/>
<sequence>MDTIGNLLAKYLGRGKHLPLEPYLLHIPYSLMMRNRFSIQSPINHLSSYYNNCQYDQNDIHKRHHHHHRHYHTFNDRLLIKQQNKTDFDDETNDKDFDKSKISAIWPAINPNNRIRNSIQASNSSMNIDLSTIGHRSRGSKCQKQTQQQQQYFTYPSARYSSGHRPPLCQNGHFPFELDPREYSSTNQSQEEINES</sequence>
<keyword evidence="3" id="KW-1185">Reference proteome</keyword>
<protein>
    <submittedName>
        <fullName evidence="2">Uncharacterized protein</fullName>
    </submittedName>
</protein>
<feature type="region of interest" description="Disordered" evidence="1">
    <location>
        <begin position="131"/>
        <end position="150"/>
    </location>
</feature>